<dbReference type="STRING" id="363870.NG54_00835"/>
<dbReference type="GO" id="GO:0005886">
    <property type="term" value="C:plasma membrane"/>
    <property type="evidence" value="ECO:0007669"/>
    <property type="project" value="UniProtKB-SubCell"/>
</dbReference>
<reference evidence="8 10" key="1">
    <citation type="submission" date="2014-10" db="EMBL/GenBank/DDBJ databases">
        <title>Draft genome of phytase producing Bacillus ginsengihumi strain M2.11.</title>
        <authorList>
            <person name="Toymentseva A."/>
            <person name="Boulygina E.A."/>
            <person name="Kazakov S.V."/>
            <person name="Kayumov I."/>
            <person name="Suleimanova A.D."/>
            <person name="Mardanova A.M."/>
            <person name="Maria S.N."/>
            <person name="Sergey M.Y."/>
            <person name="Sharipova M.R."/>
        </authorList>
    </citation>
    <scope>NUCLEOTIDE SEQUENCE [LARGE SCALE GENOMIC DNA]</scope>
    <source>
        <strain evidence="8 10">M2.11</strain>
    </source>
</reference>
<evidence type="ECO:0000256" key="4">
    <source>
        <dbReference type="ARBA" id="ARBA00022692"/>
    </source>
</evidence>
<dbReference type="PANTHER" id="PTHR40043">
    <property type="entry name" value="UPF0719 INNER MEMBRANE PROTEIN YJFL"/>
    <property type="match status" value="1"/>
</dbReference>
<dbReference type="RefSeq" id="WP_025727771.1">
    <property type="nucleotide sequence ID" value="NZ_JAAIWK010000022.1"/>
</dbReference>
<feature type="transmembrane region" description="Helical" evidence="7">
    <location>
        <begin position="115"/>
        <end position="134"/>
    </location>
</feature>
<keyword evidence="5 7" id="KW-1133">Transmembrane helix</keyword>
<dbReference type="Pfam" id="PF03994">
    <property type="entry name" value="DUF350"/>
    <property type="match status" value="1"/>
</dbReference>
<sequence length="141" mass="15831">MKAFWENEFIHTAGYYSVVILCMVVFLTIFEVATKYRNWEEIKKGNVAVAMATGGKIFGAINVFKYCIIAHLSPVHMIEWSVFGFGLLLLSYVMFEFLTPQFHVDEEIAKDNRAVGFIAMVISIALSFIIGAGIESFASVK</sequence>
<evidence type="ECO:0000256" key="6">
    <source>
        <dbReference type="ARBA" id="ARBA00023136"/>
    </source>
</evidence>
<dbReference type="InterPro" id="IPR007140">
    <property type="entry name" value="DUF350"/>
</dbReference>
<dbReference type="PANTHER" id="PTHR40043:SF1">
    <property type="entry name" value="UPF0719 INNER MEMBRANE PROTEIN YJFL"/>
    <property type="match status" value="1"/>
</dbReference>
<feature type="transmembrane region" description="Helical" evidence="7">
    <location>
        <begin position="77"/>
        <end position="95"/>
    </location>
</feature>
<evidence type="ECO:0000256" key="1">
    <source>
        <dbReference type="ARBA" id="ARBA00004651"/>
    </source>
</evidence>
<gene>
    <name evidence="9" type="ORF">G4D61_13065</name>
    <name evidence="8" type="ORF">NG54_00835</name>
</gene>
<name>A0A0A6VFC0_9BACI</name>
<comment type="caution">
    <text evidence="8">The sequence shown here is derived from an EMBL/GenBank/DDBJ whole genome shotgun (WGS) entry which is preliminary data.</text>
</comment>
<evidence type="ECO:0000256" key="7">
    <source>
        <dbReference type="SAM" id="Phobius"/>
    </source>
</evidence>
<dbReference type="Proteomes" id="UP000030588">
    <property type="component" value="Unassembled WGS sequence"/>
</dbReference>
<evidence type="ECO:0000256" key="2">
    <source>
        <dbReference type="ARBA" id="ARBA00005779"/>
    </source>
</evidence>
<reference evidence="9 11" key="3">
    <citation type="submission" date="2020-03" db="EMBL/GenBank/DDBJ databases">
        <title>Bacillus aquiflavi sp. nov., isolated from yellow water of strong flavor Chinese baijiu in Yibin region of China.</title>
        <authorList>
            <person name="Xie J."/>
        </authorList>
    </citation>
    <scope>NUCLEOTIDE SEQUENCE [LARGE SCALE GENOMIC DNA]</scope>
    <source>
        <strain evidence="9 11">Gsoil 114</strain>
    </source>
</reference>
<evidence type="ECO:0000313" key="8">
    <source>
        <dbReference type="EMBL" id="KHD86950.1"/>
    </source>
</evidence>
<proteinExistence type="inferred from homology"/>
<comment type="similarity">
    <text evidence="2">Belongs to the UPF0719 family.</text>
</comment>
<dbReference type="EMBL" id="JAAIWK010000022">
    <property type="protein sequence ID" value="NEY20883.1"/>
    <property type="molecule type" value="Genomic_DNA"/>
</dbReference>
<feature type="transmembrane region" description="Helical" evidence="7">
    <location>
        <begin position="45"/>
        <end position="71"/>
    </location>
</feature>
<dbReference type="AlphaFoldDB" id="A0A0A6VFC0"/>
<dbReference type="OrthoDB" id="2352756at2"/>
<keyword evidence="6 7" id="KW-0472">Membrane</keyword>
<accession>A0A0A6VFC0</accession>
<keyword evidence="4 7" id="KW-0812">Transmembrane</keyword>
<comment type="subcellular location">
    <subcellularLocation>
        <location evidence="1">Cell membrane</location>
        <topology evidence="1">Multi-pass membrane protein</topology>
    </subcellularLocation>
</comment>
<protein>
    <submittedName>
        <fullName evidence="9">DUF350 domain-containing protein</fullName>
    </submittedName>
    <submittedName>
        <fullName evidence="8">Membrane protein</fullName>
    </submittedName>
</protein>
<evidence type="ECO:0000313" key="10">
    <source>
        <dbReference type="Proteomes" id="UP000030588"/>
    </source>
</evidence>
<dbReference type="EMBL" id="JRUN01000001">
    <property type="protein sequence ID" value="KHD86950.1"/>
    <property type="molecule type" value="Genomic_DNA"/>
</dbReference>
<keyword evidence="11" id="KW-1185">Reference proteome</keyword>
<organism evidence="8 10">
    <name type="scientific">Heyndrickxia ginsengihumi</name>
    <dbReference type="NCBI Taxonomy" id="363870"/>
    <lineage>
        <taxon>Bacteria</taxon>
        <taxon>Bacillati</taxon>
        <taxon>Bacillota</taxon>
        <taxon>Bacilli</taxon>
        <taxon>Bacillales</taxon>
        <taxon>Bacillaceae</taxon>
        <taxon>Heyndrickxia</taxon>
    </lineage>
</organism>
<keyword evidence="3" id="KW-1003">Cell membrane</keyword>
<feature type="transmembrane region" description="Helical" evidence="7">
    <location>
        <begin position="13"/>
        <end position="33"/>
    </location>
</feature>
<dbReference type="Proteomes" id="UP000476934">
    <property type="component" value="Unassembled WGS sequence"/>
</dbReference>
<reference evidence="9" key="2">
    <citation type="submission" date="2020-02" db="EMBL/GenBank/DDBJ databases">
        <authorList>
            <person name="Feng H."/>
        </authorList>
    </citation>
    <scope>NUCLEOTIDE SEQUENCE [LARGE SCALE GENOMIC DNA]</scope>
    <source>
        <strain evidence="9">Gsoil 114</strain>
    </source>
</reference>
<evidence type="ECO:0000256" key="5">
    <source>
        <dbReference type="ARBA" id="ARBA00022989"/>
    </source>
</evidence>
<evidence type="ECO:0000256" key="3">
    <source>
        <dbReference type="ARBA" id="ARBA00022475"/>
    </source>
</evidence>
<evidence type="ECO:0000313" key="11">
    <source>
        <dbReference type="Proteomes" id="UP000476934"/>
    </source>
</evidence>
<evidence type="ECO:0000313" key="9">
    <source>
        <dbReference type="EMBL" id="NEY20883.1"/>
    </source>
</evidence>